<reference evidence="1" key="1">
    <citation type="submission" date="2020-11" db="EMBL/GenBank/DDBJ databases">
        <authorList>
            <person name="Tran Van P."/>
        </authorList>
    </citation>
    <scope>NUCLEOTIDE SEQUENCE</scope>
</reference>
<sequence length="228" mass="25830">MSLKYIRGLLYERGQVLLDAKSGVRREWGGLGDHERVHRQLSVSSDSKLLDEDIREEARVILRPKKPPRPKSEVFLNKEHQRRTKRYSAFGDLGPRRHRQDSKESVLNETSLHANHSLQRDSSRILNYHGGKGVACSVLHRRPYARRHISSGASSTIWFVAPFTTSVCVLKEGLETSTSINISSLISFTITMLSLLDVKRKINKDVTFTGGHEDKGVGYVLFVLLHDS</sequence>
<name>A0A7R9E2I7_9NEOP</name>
<dbReference type="AlphaFoldDB" id="A0A7R9E2I7"/>
<protein>
    <submittedName>
        <fullName evidence="1">Uncharacterized protein</fullName>
    </submittedName>
</protein>
<dbReference type="EMBL" id="OB792900">
    <property type="protein sequence ID" value="CAD7425186.1"/>
    <property type="molecule type" value="Genomic_DNA"/>
</dbReference>
<gene>
    <name evidence="1" type="ORF">TMSB3V08_LOCUS2103</name>
</gene>
<proteinExistence type="predicted"/>
<organism evidence="1">
    <name type="scientific">Timema monikensis</name>
    <dbReference type="NCBI Taxonomy" id="170555"/>
    <lineage>
        <taxon>Eukaryota</taxon>
        <taxon>Metazoa</taxon>
        <taxon>Ecdysozoa</taxon>
        <taxon>Arthropoda</taxon>
        <taxon>Hexapoda</taxon>
        <taxon>Insecta</taxon>
        <taxon>Pterygota</taxon>
        <taxon>Neoptera</taxon>
        <taxon>Polyneoptera</taxon>
        <taxon>Phasmatodea</taxon>
        <taxon>Timematodea</taxon>
        <taxon>Timematoidea</taxon>
        <taxon>Timematidae</taxon>
        <taxon>Timema</taxon>
    </lineage>
</organism>
<evidence type="ECO:0000313" key="1">
    <source>
        <dbReference type="EMBL" id="CAD7425186.1"/>
    </source>
</evidence>
<accession>A0A7R9E2I7</accession>